<dbReference type="NCBIfam" id="TIGR03134">
    <property type="entry name" value="malonate_gamma"/>
    <property type="match status" value="1"/>
</dbReference>
<dbReference type="GO" id="GO:0016740">
    <property type="term" value="F:transferase activity"/>
    <property type="evidence" value="ECO:0007669"/>
    <property type="project" value="UniProtKB-KW"/>
</dbReference>
<evidence type="ECO:0000313" key="4">
    <source>
        <dbReference type="Proteomes" id="UP000094578"/>
    </source>
</evidence>
<dbReference type="GO" id="GO:2001295">
    <property type="term" value="P:malonyl-CoA biosynthetic process"/>
    <property type="evidence" value="ECO:0007669"/>
    <property type="project" value="TreeGrafter"/>
</dbReference>
<dbReference type="InterPro" id="IPR029045">
    <property type="entry name" value="ClpP/crotonase-like_dom_sf"/>
</dbReference>
<reference evidence="3 4" key="1">
    <citation type="submission" date="2016-08" db="EMBL/GenBank/DDBJ databases">
        <title>Genome sequencing of Paenibacillus sp. TI45-13ar, isolated from Korean traditional nuruk.</title>
        <authorList>
            <person name="Kim S.-J."/>
        </authorList>
    </citation>
    <scope>NUCLEOTIDE SEQUENCE [LARGE SCALE GENOMIC DNA]</scope>
    <source>
        <strain evidence="3 4">TI45-13ar</strain>
    </source>
</reference>
<dbReference type="RefSeq" id="WP_069329243.1">
    <property type="nucleotide sequence ID" value="NZ_MDER01000075.1"/>
</dbReference>
<protein>
    <submittedName>
        <fullName evidence="3">Malonyl-S-ACP decarboxylase</fullName>
        <ecNumber evidence="3">4.1.1.87</ecNumber>
    </submittedName>
</protein>
<dbReference type="InterPro" id="IPR017556">
    <property type="entry name" value="Malonate_beta"/>
</dbReference>
<name>A0A1E3KZ84_9BACL</name>
<dbReference type="Gene3D" id="3.90.226.10">
    <property type="entry name" value="2-enoyl-CoA Hydratase, Chain A, domain 1"/>
    <property type="match status" value="2"/>
</dbReference>
<dbReference type="InterPro" id="IPR009648">
    <property type="entry name" value="Malonate_gamma"/>
</dbReference>
<dbReference type="Pfam" id="PF06833">
    <property type="entry name" value="MdcE"/>
    <property type="match status" value="1"/>
</dbReference>
<keyword evidence="3" id="KW-0456">Lyase</keyword>
<dbReference type="InterPro" id="IPR011762">
    <property type="entry name" value="COA_CT_N"/>
</dbReference>
<proteinExistence type="predicted"/>
<evidence type="ECO:0000313" key="3">
    <source>
        <dbReference type="EMBL" id="ODP26796.1"/>
    </source>
</evidence>
<dbReference type="GO" id="GO:0005975">
    <property type="term" value="P:carbohydrate metabolic process"/>
    <property type="evidence" value="ECO:0007669"/>
    <property type="project" value="InterPro"/>
</dbReference>
<dbReference type="PANTHER" id="PTHR42995:SF1">
    <property type="entry name" value="MALONATE DECARBOXYLASE BETA SUBUNIT"/>
    <property type="match status" value="1"/>
</dbReference>
<evidence type="ECO:0000259" key="2">
    <source>
        <dbReference type="PROSITE" id="PS50980"/>
    </source>
</evidence>
<dbReference type="AlphaFoldDB" id="A0A1E3KZ84"/>
<dbReference type="STRING" id="1886670.PTI45_03898"/>
<dbReference type="Proteomes" id="UP000094578">
    <property type="component" value="Unassembled WGS sequence"/>
</dbReference>
<dbReference type="PANTHER" id="PTHR42995">
    <property type="entry name" value="ACETYL-COENZYME A CARBOXYLASE CARBOXYL TRANSFERASE SUBUNIT BETA, CHLOROPLASTIC"/>
    <property type="match status" value="1"/>
</dbReference>
<dbReference type="GO" id="GO:0006633">
    <property type="term" value="P:fatty acid biosynthetic process"/>
    <property type="evidence" value="ECO:0007669"/>
    <property type="project" value="TreeGrafter"/>
</dbReference>
<keyword evidence="4" id="KW-1185">Reference proteome</keyword>
<accession>A0A1E3KZ84</accession>
<dbReference type="NCBIfam" id="NF005530">
    <property type="entry name" value="PRK07189.1"/>
    <property type="match status" value="1"/>
</dbReference>
<sequence>MDNNTQPLNIATESFIELSGRERAQAVLDAGSFRELIGPFDRMTSPHLPLQGIVAQSDDGVIVGRGTIDGEPAVAIALEGAFQGGGIGEVCGAKISGALEQVLRDHEKGIKTRPVLLLETGGVRLQEGNYGLLAIAEIGAAIMALRPYTPVVSVISGMIGCYGGMSICAAGLSSHLIMTRQGRLQLNGSEVIEQEAGIQEMDASDRSRIWSMVGGEQRVAAGFADTLVNDDIHEINEAIHDVFRQGIREVTRTAQVDRYLALLAAVDANTLIVPSSIRESWKSGIVDQENLQSQLGAQQAQANDSVVEAPITRGRTWFEALSGQSASAQQGIASVLCADTELENQQVRYISVVPNPNARFVRARQGEIGLEEGWNIARSIREAIEADKDGEKRAIVAIVDVPSQAYGYREEVLGIHLSCGSAVDAYASARLAGHPVIALIVGNAISGAFLAHGMQANRLLALDDEKVTVQVMSKQSAARITRRSIEQLNEAATKVPGAAYDIRSFAKLGALDQLIEGIEADQPQDKDIERIQQYLIAAIAETRQGPRDLSVRLTSATAATGRASSIKVRQLLAEQWD</sequence>
<dbReference type="EC" id="4.1.1.87" evidence="3"/>
<dbReference type="NCBIfam" id="TIGR03133">
    <property type="entry name" value="malonate_beta"/>
    <property type="match status" value="1"/>
</dbReference>
<dbReference type="GO" id="GO:0003989">
    <property type="term" value="F:acetyl-CoA carboxylase activity"/>
    <property type="evidence" value="ECO:0007669"/>
    <property type="project" value="TreeGrafter"/>
</dbReference>
<feature type="domain" description="CoA carboxyltransferase N-terminal" evidence="2">
    <location>
        <begin position="1"/>
        <end position="251"/>
    </location>
</feature>
<keyword evidence="1" id="KW-0808">Transferase</keyword>
<dbReference type="PATRIC" id="fig|1886670.3.peg.3925"/>
<comment type="caution">
    <text evidence="3">The sequence shown here is derived from an EMBL/GenBank/DDBJ whole genome shotgun (WGS) entry which is preliminary data.</text>
</comment>
<dbReference type="PROSITE" id="PS50980">
    <property type="entry name" value="COA_CT_NTER"/>
    <property type="match status" value="1"/>
</dbReference>
<dbReference type="GO" id="GO:0016831">
    <property type="term" value="F:carboxy-lyase activity"/>
    <property type="evidence" value="ECO:0007669"/>
    <property type="project" value="InterPro"/>
</dbReference>
<dbReference type="EMBL" id="MDER01000075">
    <property type="protein sequence ID" value="ODP26796.1"/>
    <property type="molecule type" value="Genomic_DNA"/>
</dbReference>
<evidence type="ECO:0000256" key="1">
    <source>
        <dbReference type="ARBA" id="ARBA00022679"/>
    </source>
</evidence>
<dbReference type="SUPFAM" id="SSF52096">
    <property type="entry name" value="ClpP/crotonase"/>
    <property type="match status" value="2"/>
</dbReference>
<gene>
    <name evidence="3" type="primary">mdcD</name>
    <name evidence="3" type="ORF">PTI45_03898</name>
</gene>
<organism evidence="3 4">
    <name type="scientific">Paenibacillus nuruki</name>
    <dbReference type="NCBI Taxonomy" id="1886670"/>
    <lineage>
        <taxon>Bacteria</taxon>
        <taxon>Bacillati</taxon>
        <taxon>Bacillota</taxon>
        <taxon>Bacilli</taxon>
        <taxon>Bacillales</taxon>
        <taxon>Paenibacillaceae</taxon>
        <taxon>Paenibacillus</taxon>
    </lineage>
</organism>